<sequence>MADQRKRLSKDASKILFEIICEDSFEGQKIKCVLPATRRISKTREGLWDFIRTELKNRSGEDYDLGTLSAAWYYNLRKIGSCLDQIDLAGENGIVIERMRTMERYLCKNLGDRYRRVGSPIDPAELEEARIPLTQMLSLSRQSTMDSRLVRNSVAAEVNRGVTLDNSIMVKNERGSSNEEREKERTIMEDNDDEEEMEENEMDQTARPIEIPTEETRNGNGGKEMQPQRVPSLPSRYNTAESTLMSRNNSTNSVSGYDADNEKGLIKRRRKELKTRGERRVEVKVEEEEKEVEEEERVDEVEQRENEEMEGIEEREVEECNEKTKMMKNLNGMIDNLRDHILSLGVVGVIDRSDMTSLAGSFESASKSISNSSDTA</sequence>
<evidence type="ECO:0000256" key="1">
    <source>
        <dbReference type="SAM" id="MobiDB-lite"/>
    </source>
</evidence>
<organism evidence="2 3">
    <name type="scientific">Pristionchus fissidentatus</name>
    <dbReference type="NCBI Taxonomy" id="1538716"/>
    <lineage>
        <taxon>Eukaryota</taxon>
        <taxon>Metazoa</taxon>
        <taxon>Ecdysozoa</taxon>
        <taxon>Nematoda</taxon>
        <taxon>Chromadorea</taxon>
        <taxon>Rhabditida</taxon>
        <taxon>Rhabditina</taxon>
        <taxon>Diplogasteromorpha</taxon>
        <taxon>Diplogasteroidea</taxon>
        <taxon>Neodiplogasteridae</taxon>
        <taxon>Pristionchus</taxon>
    </lineage>
</organism>
<feature type="compositionally biased region" description="Acidic residues" evidence="1">
    <location>
        <begin position="189"/>
        <end position="202"/>
    </location>
</feature>
<name>A0AAV5VHY1_9BILA</name>
<feature type="compositionally biased region" description="Basic and acidic residues" evidence="1">
    <location>
        <begin position="172"/>
        <end position="188"/>
    </location>
</feature>
<keyword evidence="3" id="KW-1185">Reference proteome</keyword>
<proteinExistence type="predicted"/>
<comment type="caution">
    <text evidence="2">The sequence shown here is derived from an EMBL/GenBank/DDBJ whole genome shotgun (WGS) entry which is preliminary data.</text>
</comment>
<gene>
    <name evidence="2" type="ORF">PFISCL1PPCAC_10528</name>
</gene>
<feature type="compositionally biased region" description="Basic and acidic residues" evidence="1">
    <location>
        <begin position="300"/>
        <end position="315"/>
    </location>
</feature>
<reference evidence="2" key="1">
    <citation type="submission" date="2023-10" db="EMBL/GenBank/DDBJ databases">
        <title>Genome assembly of Pristionchus species.</title>
        <authorList>
            <person name="Yoshida K."/>
            <person name="Sommer R.J."/>
        </authorList>
    </citation>
    <scope>NUCLEOTIDE SEQUENCE</scope>
    <source>
        <strain evidence="2">RS5133</strain>
    </source>
</reference>
<feature type="region of interest" description="Disordered" evidence="1">
    <location>
        <begin position="172"/>
        <end position="235"/>
    </location>
</feature>
<dbReference type="Proteomes" id="UP001432322">
    <property type="component" value="Unassembled WGS sequence"/>
</dbReference>
<evidence type="ECO:0008006" key="4">
    <source>
        <dbReference type="Google" id="ProtNLM"/>
    </source>
</evidence>
<feature type="compositionally biased region" description="Acidic residues" evidence="1">
    <location>
        <begin position="287"/>
        <end position="299"/>
    </location>
</feature>
<evidence type="ECO:0000313" key="2">
    <source>
        <dbReference type="EMBL" id="GMT19231.1"/>
    </source>
</evidence>
<dbReference type="EMBL" id="BTSY01000003">
    <property type="protein sequence ID" value="GMT19231.1"/>
    <property type="molecule type" value="Genomic_DNA"/>
</dbReference>
<accession>A0AAV5VHY1</accession>
<dbReference type="AlphaFoldDB" id="A0AAV5VHY1"/>
<protein>
    <recommendedName>
        <fullName evidence="4">SPK domain-containing protein</fullName>
    </recommendedName>
</protein>
<feature type="region of interest" description="Disordered" evidence="1">
    <location>
        <begin position="287"/>
        <end position="315"/>
    </location>
</feature>
<evidence type="ECO:0000313" key="3">
    <source>
        <dbReference type="Proteomes" id="UP001432322"/>
    </source>
</evidence>